<dbReference type="EMBL" id="JBEPLS010000001">
    <property type="protein sequence ID" value="MET3602258.1"/>
    <property type="molecule type" value="Genomic_DNA"/>
</dbReference>
<evidence type="ECO:0000313" key="6">
    <source>
        <dbReference type="EMBL" id="MET3602258.1"/>
    </source>
</evidence>
<dbReference type="SMART" id="SM00052">
    <property type="entry name" value="EAL"/>
    <property type="match status" value="1"/>
</dbReference>
<keyword evidence="9" id="KW-1185">Reference proteome</keyword>
<feature type="domain" description="GGDEF" evidence="5">
    <location>
        <begin position="430"/>
        <end position="563"/>
    </location>
</feature>
<evidence type="ECO:0000259" key="5">
    <source>
        <dbReference type="PROSITE" id="PS50887"/>
    </source>
</evidence>
<dbReference type="Pfam" id="PF00990">
    <property type="entry name" value="GGDEF"/>
    <property type="match status" value="1"/>
</dbReference>
<dbReference type="Proteomes" id="UP000323522">
    <property type="component" value="Chromosome"/>
</dbReference>
<feature type="transmembrane region" description="Helical" evidence="2">
    <location>
        <begin position="78"/>
        <end position="100"/>
    </location>
</feature>
<dbReference type="PANTHER" id="PTHR44757:SF2">
    <property type="entry name" value="BIOFILM ARCHITECTURE MAINTENANCE PROTEIN MBAA"/>
    <property type="match status" value="1"/>
</dbReference>
<dbReference type="NCBIfam" id="TIGR00229">
    <property type="entry name" value="sensory_box"/>
    <property type="match status" value="1"/>
</dbReference>
<keyword evidence="2" id="KW-0472">Membrane</keyword>
<dbReference type="AlphaFoldDB" id="A0A5C1Q2Q3"/>
<dbReference type="InterPro" id="IPR000014">
    <property type="entry name" value="PAS"/>
</dbReference>
<dbReference type="SUPFAM" id="SSF55785">
    <property type="entry name" value="PYP-like sensor domain (PAS domain)"/>
    <property type="match status" value="1"/>
</dbReference>
<dbReference type="EMBL" id="CP035708">
    <property type="protein sequence ID" value="QEN01340.1"/>
    <property type="molecule type" value="Genomic_DNA"/>
</dbReference>
<feature type="region of interest" description="Disordered" evidence="1">
    <location>
        <begin position="1"/>
        <end position="57"/>
    </location>
</feature>
<dbReference type="FunFam" id="3.20.20.450:FF:000001">
    <property type="entry name" value="Cyclic di-GMP phosphodiesterase yahA"/>
    <property type="match status" value="1"/>
</dbReference>
<dbReference type="Gene3D" id="3.20.20.450">
    <property type="entry name" value="EAL domain"/>
    <property type="match status" value="1"/>
</dbReference>
<dbReference type="CDD" id="cd01949">
    <property type="entry name" value="GGDEF"/>
    <property type="match status" value="1"/>
</dbReference>
<dbReference type="InterPro" id="IPR035919">
    <property type="entry name" value="EAL_sf"/>
</dbReference>
<evidence type="ECO:0000313" key="7">
    <source>
        <dbReference type="EMBL" id="QEN01340.1"/>
    </source>
</evidence>
<evidence type="ECO:0000256" key="2">
    <source>
        <dbReference type="SAM" id="Phobius"/>
    </source>
</evidence>
<feature type="transmembrane region" description="Helical" evidence="2">
    <location>
        <begin position="106"/>
        <end position="124"/>
    </location>
</feature>
<dbReference type="SMART" id="SM00267">
    <property type="entry name" value="GGDEF"/>
    <property type="match status" value="1"/>
</dbReference>
<dbReference type="InterPro" id="IPR052155">
    <property type="entry name" value="Biofilm_reg_signaling"/>
</dbReference>
<feature type="transmembrane region" description="Helical" evidence="2">
    <location>
        <begin position="170"/>
        <end position="189"/>
    </location>
</feature>
<dbReference type="InterPro" id="IPR000700">
    <property type="entry name" value="PAS-assoc_C"/>
</dbReference>
<dbReference type="InterPro" id="IPR013656">
    <property type="entry name" value="PAS_4"/>
</dbReference>
<gene>
    <name evidence="6" type="ORF">ABIC99_000034</name>
    <name evidence="7" type="ORF">EWH46_11490</name>
</gene>
<dbReference type="Proteomes" id="UP001549111">
    <property type="component" value="Unassembled WGS sequence"/>
</dbReference>
<dbReference type="OrthoDB" id="9813903at2"/>
<dbReference type="SUPFAM" id="SSF55073">
    <property type="entry name" value="Nucleotide cyclase"/>
    <property type="match status" value="1"/>
</dbReference>
<reference evidence="7 8" key="1">
    <citation type="submission" date="2019-02" db="EMBL/GenBank/DDBJ databases">
        <title>Complete Genome Sequence and Methylome Analysis of Sphaerotilus natans subsp. sulfidivorans D-507.</title>
        <authorList>
            <person name="Fomenkov A."/>
            <person name="Gridneva E."/>
            <person name="Smolyakov D."/>
            <person name="Dubinina G."/>
            <person name="Vincze T."/>
            <person name="Grabovich M."/>
            <person name="Roberts R.J."/>
        </authorList>
    </citation>
    <scope>NUCLEOTIDE SEQUENCE [LARGE SCALE GENOMIC DNA]</scope>
    <source>
        <strain evidence="7 8">D-507</strain>
    </source>
</reference>
<dbReference type="PROSITE" id="PS50887">
    <property type="entry name" value="GGDEF"/>
    <property type="match status" value="1"/>
</dbReference>
<proteinExistence type="predicted"/>
<evidence type="ECO:0000259" key="3">
    <source>
        <dbReference type="PROSITE" id="PS50113"/>
    </source>
</evidence>
<feature type="transmembrane region" description="Helical" evidence="2">
    <location>
        <begin position="144"/>
        <end position="164"/>
    </location>
</feature>
<dbReference type="CDD" id="cd01948">
    <property type="entry name" value="EAL"/>
    <property type="match status" value="1"/>
</dbReference>
<evidence type="ECO:0000313" key="9">
    <source>
        <dbReference type="Proteomes" id="UP001549111"/>
    </source>
</evidence>
<dbReference type="InterPro" id="IPR001633">
    <property type="entry name" value="EAL_dom"/>
</dbReference>
<evidence type="ECO:0000259" key="4">
    <source>
        <dbReference type="PROSITE" id="PS50883"/>
    </source>
</evidence>
<dbReference type="CDD" id="cd00130">
    <property type="entry name" value="PAS"/>
    <property type="match status" value="1"/>
</dbReference>
<dbReference type="Pfam" id="PF00563">
    <property type="entry name" value="EAL"/>
    <property type="match status" value="1"/>
</dbReference>
<dbReference type="InterPro" id="IPR043128">
    <property type="entry name" value="Rev_trsase/Diguanyl_cyclase"/>
</dbReference>
<dbReference type="KEGG" id="snn:EWH46_11490"/>
<feature type="domain" description="EAL" evidence="4">
    <location>
        <begin position="572"/>
        <end position="822"/>
    </location>
</feature>
<dbReference type="Gene3D" id="3.30.70.270">
    <property type="match status" value="1"/>
</dbReference>
<dbReference type="InterPro" id="IPR029787">
    <property type="entry name" value="Nucleotide_cyclase"/>
</dbReference>
<keyword evidence="2" id="KW-0812">Transmembrane</keyword>
<reference evidence="6 9" key="2">
    <citation type="submission" date="2024-06" db="EMBL/GenBank/DDBJ databases">
        <title>Genomic Encyclopedia of Type Strains, Phase IV (KMG-IV): sequencing the most valuable type-strain genomes for metagenomic binning, comparative biology and taxonomic classification.</title>
        <authorList>
            <person name="Goeker M."/>
        </authorList>
    </citation>
    <scope>NUCLEOTIDE SEQUENCE [LARGE SCALE GENOMIC DNA]</scope>
    <source>
        <strain evidence="6 9">D-501</strain>
    </source>
</reference>
<feature type="compositionally biased region" description="Basic and acidic residues" evidence="1">
    <location>
        <begin position="44"/>
        <end position="54"/>
    </location>
</feature>
<dbReference type="PROSITE" id="PS50883">
    <property type="entry name" value="EAL"/>
    <property type="match status" value="1"/>
</dbReference>
<feature type="compositionally biased region" description="Low complexity" evidence="1">
    <location>
        <begin position="20"/>
        <end position="42"/>
    </location>
</feature>
<feature type="transmembrane region" description="Helical" evidence="2">
    <location>
        <begin position="196"/>
        <end position="213"/>
    </location>
</feature>
<keyword evidence="2" id="KW-1133">Transmembrane helix</keyword>
<feature type="domain" description="PAC" evidence="3">
    <location>
        <begin position="338"/>
        <end position="392"/>
    </location>
</feature>
<dbReference type="PANTHER" id="PTHR44757">
    <property type="entry name" value="DIGUANYLATE CYCLASE DGCP"/>
    <property type="match status" value="1"/>
</dbReference>
<accession>A0A5C1Q2Q3</accession>
<dbReference type="InterPro" id="IPR035965">
    <property type="entry name" value="PAS-like_dom_sf"/>
</dbReference>
<dbReference type="SUPFAM" id="SSF141868">
    <property type="entry name" value="EAL domain-like"/>
    <property type="match status" value="1"/>
</dbReference>
<sequence length="852" mass="93530">MSISPLSRPPLMPAPKTAHRSSSSVSRASPRVPARATPRPARQASDRRREDRRRTLQASDEAIEARVRLRQHAAVVRALPWMSMMSALGALSVAAAAPAAVPQAPLWGWLVALMVLTLGHLQFWHQCRRQGRPLHIHRRRIGAYELQAGLTGLLWSAPPVLMAFGGDATLGVVSGATLMTVLCAGSLTLMSMPRALHAFLGLLSLGPVIGAGLQGGLPAWSLLLQWLLLAGIAIASSRGVQRNLHARVSAEVKSDHQMQLVGLLLRDFEEQGSDVIWEIDAGGRLCHVSSHLAEALGREAATLNDRSLLGLLAELQKDLPESERESAGQLHERLTEGQPFRDVLLPMMVGGQQRWWSMTAKPLVNERGTPVGWRGVARDVTQARHADRRLTWLAHNDTLTGLTNRAHFRVLLEKVLGGAKAREQAGGPAHCGAVMCLDLDGFKNVNDTLGHATGDALLVEVARRLKEAAGRGQVVARLGGDEFAVLMRSVRQDDEIGAAGQRIIEAMRAPCEVMGAAVPVRVSVGIARFPQDGMTVDEMMQHADLALYDAKSHAPGSVRFFVARLGEQVRRRLVLERDLREAIERGQLELHFQPKVSLRDWTVTGFEALLRWNHPEHGPISPVEFIPVAEESGLILQMGEWALGQACLEAARWPDPLQVAVNISPVQVMAQNLPDAVQRALQRSGLAPHRLELEITESVFINETRGTVERLHALGRLGVQIALDDFGTGYSSLAYLRRFPFDTLKIDRAFVRELLISRDARSIVRNILALAQSLRMSTVAEGVEEPMQVSVLEAEGCDMVQGYYASRPMPARDVIEFVLNWGERHRPDRPRDFDLANTETAALPQTLPETLI</sequence>
<dbReference type="PROSITE" id="PS50113">
    <property type="entry name" value="PAC"/>
    <property type="match status" value="1"/>
</dbReference>
<evidence type="ECO:0000256" key="1">
    <source>
        <dbReference type="SAM" id="MobiDB-lite"/>
    </source>
</evidence>
<dbReference type="Pfam" id="PF08448">
    <property type="entry name" value="PAS_4"/>
    <property type="match status" value="1"/>
</dbReference>
<dbReference type="Gene3D" id="3.30.450.20">
    <property type="entry name" value="PAS domain"/>
    <property type="match status" value="1"/>
</dbReference>
<protein>
    <submittedName>
        <fullName evidence="6">Diguanylate cyclase (GGDEF)-like protein/PAS domain S-box-containing protein</fullName>
    </submittedName>
    <submittedName>
        <fullName evidence="7">EAL domain-containing protein</fullName>
    </submittedName>
</protein>
<dbReference type="NCBIfam" id="TIGR00254">
    <property type="entry name" value="GGDEF"/>
    <property type="match status" value="1"/>
</dbReference>
<evidence type="ECO:0000313" key="8">
    <source>
        <dbReference type="Proteomes" id="UP000323522"/>
    </source>
</evidence>
<organism evidence="7 8">
    <name type="scientific">Sphaerotilus sulfidivorans</name>
    <dbReference type="NCBI Taxonomy" id="639200"/>
    <lineage>
        <taxon>Bacteria</taxon>
        <taxon>Pseudomonadati</taxon>
        <taxon>Pseudomonadota</taxon>
        <taxon>Betaproteobacteria</taxon>
        <taxon>Burkholderiales</taxon>
        <taxon>Sphaerotilaceae</taxon>
        <taxon>Sphaerotilus</taxon>
    </lineage>
</organism>
<dbReference type="InterPro" id="IPR000160">
    <property type="entry name" value="GGDEF_dom"/>
</dbReference>
<name>A0A5C1Q2Q3_9BURK</name>